<dbReference type="EMBL" id="JAVRHL010000001">
    <property type="protein sequence ID" value="MDT0681322.1"/>
    <property type="molecule type" value="Genomic_DNA"/>
</dbReference>
<dbReference type="PANTHER" id="PTHR19136">
    <property type="entry name" value="MOLYBDENUM COFACTOR GUANYLYLTRANSFERASE"/>
    <property type="match status" value="1"/>
</dbReference>
<organism evidence="10 11">
    <name type="scientific">Tropicimonas omnivorans</name>
    <dbReference type="NCBI Taxonomy" id="3075590"/>
    <lineage>
        <taxon>Bacteria</taxon>
        <taxon>Pseudomonadati</taxon>
        <taxon>Pseudomonadota</taxon>
        <taxon>Alphaproteobacteria</taxon>
        <taxon>Rhodobacterales</taxon>
        <taxon>Roseobacteraceae</taxon>
        <taxon>Tropicimonas</taxon>
    </lineage>
</organism>
<keyword evidence="3 8" id="KW-0479">Metal-binding</keyword>
<comment type="cofactor">
    <cofactor evidence="8">
        <name>Mg(2+)</name>
        <dbReference type="ChEBI" id="CHEBI:18420"/>
    </cofactor>
</comment>
<protein>
    <recommendedName>
        <fullName evidence="8">Molybdenum cofactor guanylyltransferase</fullName>
        <shortName evidence="8">MoCo guanylyltransferase</shortName>
        <ecNumber evidence="8">2.7.7.77</ecNumber>
    </recommendedName>
    <alternativeName>
        <fullName evidence="8">GTP:molybdopterin guanylyltransferase</fullName>
    </alternativeName>
    <alternativeName>
        <fullName evidence="8">Mo-MPT guanylyltransferase</fullName>
    </alternativeName>
    <alternativeName>
        <fullName evidence="8">Molybdopterin guanylyltransferase</fullName>
    </alternativeName>
    <alternativeName>
        <fullName evidence="8">Molybdopterin-guanine dinucleotide synthase</fullName>
        <shortName evidence="8">MGD synthase</shortName>
    </alternativeName>
</protein>
<keyword evidence="5 8" id="KW-0460">Magnesium</keyword>
<proteinExistence type="inferred from homology"/>
<evidence type="ECO:0000256" key="8">
    <source>
        <dbReference type="HAMAP-Rule" id="MF_00316"/>
    </source>
</evidence>
<dbReference type="InterPro" id="IPR025877">
    <property type="entry name" value="MobA-like_NTP_Trfase"/>
</dbReference>
<dbReference type="GO" id="GO:0061603">
    <property type="term" value="F:molybdenum cofactor guanylyltransferase activity"/>
    <property type="evidence" value="ECO:0007669"/>
    <property type="project" value="UniProtKB-EC"/>
</dbReference>
<feature type="binding site" evidence="8">
    <location>
        <position position="65"/>
    </location>
    <ligand>
        <name>GTP</name>
        <dbReference type="ChEBI" id="CHEBI:37565"/>
    </ligand>
</feature>
<feature type="domain" description="MobA-like NTP transferase" evidence="9">
    <location>
        <begin position="5"/>
        <end position="153"/>
    </location>
</feature>
<feature type="binding site" evidence="8">
    <location>
        <position position="98"/>
    </location>
    <ligand>
        <name>Mg(2+)</name>
        <dbReference type="ChEBI" id="CHEBI:18420"/>
    </ligand>
</feature>
<evidence type="ECO:0000256" key="2">
    <source>
        <dbReference type="ARBA" id="ARBA00022679"/>
    </source>
</evidence>
<comment type="function">
    <text evidence="8">Transfers a GMP moiety from GTP to Mo-molybdopterin (Mo-MPT) cofactor (Moco or molybdenum cofactor) to form Mo-molybdopterin guanine dinucleotide (Mo-MGD) cofactor.</text>
</comment>
<dbReference type="PANTHER" id="PTHR19136:SF81">
    <property type="entry name" value="MOLYBDENUM COFACTOR GUANYLYLTRANSFERASE"/>
    <property type="match status" value="1"/>
</dbReference>
<comment type="similarity">
    <text evidence="8">Belongs to the MobA family.</text>
</comment>
<dbReference type="Gene3D" id="3.90.550.10">
    <property type="entry name" value="Spore Coat Polysaccharide Biosynthesis Protein SpsA, Chain A"/>
    <property type="match status" value="1"/>
</dbReference>
<reference evidence="10 11" key="1">
    <citation type="submission" date="2023-09" db="EMBL/GenBank/DDBJ databases">
        <authorList>
            <person name="Rey-Velasco X."/>
        </authorList>
    </citation>
    <scope>NUCLEOTIDE SEQUENCE [LARGE SCALE GENOMIC DNA]</scope>
    <source>
        <strain evidence="10 11">F158</strain>
    </source>
</reference>
<accession>A0ABU3DC82</accession>
<keyword evidence="10" id="KW-0548">Nucleotidyltransferase</keyword>
<evidence type="ECO:0000313" key="11">
    <source>
        <dbReference type="Proteomes" id="UP001265259"/>
    </source>
</evidence>
<dbReference type="InterPro" id="IPR013482">
    <property type="entry name" value="Molybde_CF_guanTrfase"/>
</dbReference>
<evidence type="ECO:0000256" key="6">
    <source>
        <dbReference type="ARBA" id="ARBA00023134"/>
    </source>
</evidence>
<evidence type="ECO:0000313" key="10">
    <source>
        <dbReference type="EMBL" id="MDT0681322.1"/>
    </source>
</evidence>
<evidence type="ECO:0000256" key="3">
    <source>
        <dbReference type="ARBA" id="ARBA00022723"/>
    </source>
</evidence>
<keyword evidence="1 8" id="KW-0963">Cytoplasm</keyword>
<evidence type="ECO:0000256" key="5">
    <source>
        <dbReference type="ARBA" id="ARBA00022842"/>
    </source>
</evidence>
<evidence type="ECO:0000256" key="7">
    <source>
        <dbReference type="ARBA" id="ARBA00023150"/>
    </source>
</evidence>
<gene>
    <name evidence="8 10" type="primary">mobA</name>
    <name evidence="10" type="ORF">RM543_01395</name>
</gene>
<dbReference type="EC" id="2.7.7.77" evidence="8"/>
<keyword evidence="2 8" id="KW-0808">Transferase</keyword>
<evidence type="ECO:0000256" key="4">
    <source>
        <dbReference type="ARBA" id="ARBA00022741"/>
    </source>
</evidence>
<dbReference type="SUPFAM" id="SSF53448">
    <property type="entry name" value="Nucleotide-diphospho-sugar transferases"/>
    <property type="match status" value="1"/>
</dbReference>
<feature type="binding site" evidence="8">
    <location>
        <begin position="8"/>
        <end position="10"/>
    </location>
    <ligand>
        <name>GTP</name>
        <dbReference type="ChEBI" id="CHEBI:37565"/>
    </ligand>
</feature>
<evidence type="ECO:0000256" key="1">
    <source>
        <dbReference type="ARBA" id="ARBA00022490"/>
    </source>
</evidence>
<keyword evidence="4 8" id="KW-0547">Nucleotide-binding</keyword>
<evidence type="ECO:0000259" key="9">
    <source>
        <dbReference type="Pfam" id="PF12804"/>
    </source>
</evidence>
<dbReference type="Pfam" id="PF12804">
    <property type="entry name" value="NTP_transf_3"/>
    <property type="match status" value="1"/>
</dbReference>
<dbReference type="HAMAP" id="MF_00316">
    <property type="entry name" value="MobA"/>
    <property type="match status" value="1"/>
</dbReference>
<sequence>MTRLGLILAGGGGRRMGGADKALLPLGGRTLVARAAARLAPQTDALAVSAGGDPARFGGLGVLPDPLPGGLGPLAGVLAGLEEAARQGRTSVLTVAVDTPFFPPDLAARLAAAGPFAIAAAGVPLRHHPACALWPVSLAGALRDDLIAGERRLGAWALAEGAAICAFPDEDTFLNINRPEDLARAEEMLAAGRAS</sequence>
<comment type="subunit">
    <text evidence="8">Monomer.</text>
</comment>
<dbReference type="NCBIfam" id="TIGR02665">
    <property type="entry name" value="molyb_mobA"/>
    <property type="match status" value="1"/>
</dbReference>
<comment type="subcellular location">
    <subcellularLocation>
        <location evidence="8">Cytoplasm</location>
    </subcellularLocation>
</comment>
<keyword evidence="11" id="KW-1185">Reference proteome</keyword>
<dbReference type="InterPro" id="IPR029044">
    <property type="entry name" value="Nucleotide-diphossugar_trans"/>
</dbReference>
<keyword evidence="7 8" id="KW-0501">Molybdenum cofactor biosynthesis</keyword>
<keyword evidence="6 8" id="KW-0342">GTP-binding</keyword>
<dbReference type="CDD" id="cd02503">
    <property type="entry name" value="MobA"/>
    <property type="match status" value="1"/>
</dbReference>
<comment type="catalytic activity">
    <reaction evidence="8">
        <text>Mo-molybdopterin + GTP + H(+) = Mo-molybdopterin guanine dinucleotide + diphosphate</text>
        <dbReference type="Rhea" id="RHEA:34243"/>
        <dbReference type="ChEBI" id="CHEBI:15378"/>
        <dbReference type="ChEBI" id="CHEBI:33019"/>
        <dbReference type="ChEBI" id="CHEBI:37565"/>
        <dbReference type="ChEBI" id="CHEBI:71302"/>
        <dbReference type="ChEBI" id="CHEBI:71310"/>
        <dbReference type="EC" id="2.7.7.77"/>
    </reaction>
</comment>
<comment type="caution">
    <text evidence="8">Lacks conserved residue(s) required for the propagation of feature annotation.</text>
</comment>
<feature type="binding site" evidence="8">
    <location>
        <position position="21"/>
    </location>
    <ligand>
        <name>GTP</name>
        <dbReference type="ChEBI" id="CHEBI:37565"/>
    </ligand>
</feature>
<dbReference type="Proteomes" id="UP001265259">
    <property type="component" value="Unassembled WGS sequence"/>
</dbReference>
<comment type="domain">
    <text evidence="8">The N-terminal domain determines nucleotide recognition and specific binding, while the C-terminal domain determines the specific binding to the target protein.</text>
</comment>
<name>A0ABU3DC82_9RHOB</name>
<feature type="binding site" evidence="8">
    <location>
        <position position="98"/>
    </location>
    <ligand>
        <name>GTP</name>
        <dbReference type="ChEBI" id="CHEBI:37565"/>
    </ligand>
</feature>
<comment type="caution">
    <text evidence="10">The sequence shown here is derived from an EMBL/GenBank/DDBJ whole genome shotgun (WGS) entry which is preliminary data.</text>
</comment>